<accession>A0ABV7ZDA5</accession>
<sequence length="149" mass="15476">MGRPPARPAPSNRGGQLGRTPTRLTPVGWGALALGLPLHLSVLWLLLYGGYIGNAVAVLDGPSPDTLEHQARAAGVLTPCEAAVRALGQIPVPVLLPPLDGTSFVMGRFMSVIDAEYGGKDWTLAVPVKEPASPVCPVTAEGHVTTSVR</sequence>
<protein>
    <submittedName>
        <fullName evidence="3">Uncharacterized protein</fullName>
    </submittedName>
</protein>
<keyword evidence="4" id="KW-1185">Reference proteome</keyword>
<keyword evidence="2" id="KW-1133">Transmembrane helix</keyword>
<evidence type="ECO:0000256" key="2">
    <source>
        <dbReference type="SAM" id="Phobius"/>
    </source>
</evidence>
<comment type="caution">
    <text evidence="3">The sequence shown here is derived from an EMBL/GenBank/DDBJ whole genome shotgun (WGS) entry which is preliminary data.</text>
</comment>
<proteinExistence type="predicted"/>
<dbReference type="Proteomes" id="UP001595803">
    <property type="component" value="Unassembled WGS sequence"/>
</dbReference>
<feature type="region of interest" description="Disordered" evidence="1">
    <location>
        <begin position="1"/>
        <end position="21"/>
    </location>
</feature>
<keyword evidence="2" id="KW-0472">Membrane</keyword>
<keyword evidence="2" id="KW-0812">Transmembrane</keyword>
<evidence type="ECO:0000313" key="4">
    <source>
        <dbReference type="Proteomes" id="UP001595803"/>
    </source>
</evidence>
<evidence type="ECO:0000256" key="1">
    <source>
        <dbReference type="SAM" id="MobiDB-lite"/>
    </source>
</evidence>
<dbReference type="EMBL" id="JBHRZG010000024">
    <property type="protein sequence ID" value="MFC3835367.1"/>
    <property type="molecule type" value="Genomic_DNA"/>
</dbReference>
<reference evidence="4" key="1">
    <citation type="journal article" date="2019" name="Int. J. Syst. Evol. Microbiol.">
        <title>The Global Catalogue of Microorganisms (GCM) 10K type strain sequencing project: providing services to taxonomists for standard genome sequencing and annotation.</title>
        <authorList>
            <consortium name="The Broad Institute Genomics Platform"/>
            <consortium name="The Broad Institute Genome Sequencing Center for Infectious Disease"/>
            <person name="Wu L."/>
            <person name="Ma J."/>
        </authorList>
    </citation>
    <scope>NUCLEOTIDE SEQUENCE [LARGE SCALE GENOMIC DNA]</scope>
    <source>
        <strain evidence="4">CCTCC AB 2017081</strain>
    </source>
</reference>
<organism evidence="3 4">
    <name type="scientific">Deinococcus rufus</name>
    <dbReference type="NCBI Taxonomy" id="2136097"/>
    <lineage>
        <taxon>Bacteria</taxon>
        <taxon>Thermotogati</taxon>
        <taxon>Deinococcota</taxon>
        <taxon>Deinococci</taxon>
        <taxon>Deinococcales</taxon>
        <taxon>Deinococcaceae</taxon>
        <taxon>Deinococcus</taxon>
    </lineage>
</organism>
<evidence type="ECO:0000313" key="3">
    <source>
        <dbReference type="EMBL" id="MFC3835367.1"/>
    </source>
</evidence>
<name>A0ABV7ZDA5_9DEIO</name>
<feature type="transmembrane region" description="Helical" evidence="2">
    <location>
        <begin position="27"/>
        <end position="47"/>
    </location>
</feature>
<gene>
    <name evidence="3" type="ORF">ACFOSB_21105</name>
</gene>